<feature type="domain" description="FAD-binding" evidence="3">
    <location>
        <begin position="293"/>
        <end position="357"/>
    </location>
</feature>
<dbReference type="SUPFAM" id="SSF54373">
    <property type="entry name" value="FAD-linked reductases, C-terminal domain"/>
    <property type="match status" value="1"/>
</dbReference>
<dbReference type="InterPro" id="IPR036188">
    <property type="entry name" value="FAD/NAD-bd_sf"/>
</dbReference>
<feature type="domain" description="FAD-binding" evidence="3">
    <location>
        <begin position="2"/>
        <end position="170"/>
    </location>
</feature>
<evidence type="ECO:0000256" key="1">
    <source>
        <dbReference type="ARBA" id="ARBA00023002"/>
    </source>
</evidence>
<dbReference type="InterPro" id="IPR002938">
    <property type="entry name" value="FAD-bd"/>
</dbReference>
<gene>
    <name evidence="4" type="ORF">ACFOHV_20360</name>
</gene>
<dbReference type="SUPFAM" id="SSF51905">
    <property type="entry name" value="FAD/NAD(P)-binding domain"/>
    <property type="match status" value="1"/>
</dbReference>
<evidence type="ECO:0000259" key="3">
    <source>
        <dbReference type="Pfam" id="PF01494"/>
    </source>
</evidence>
<comment type="caution">
    <text evidence="4">The sequence shown here is derived from an EMBL/GenBank/DDBJ whole genome shotgun (WGS) entry which is preliminary data.</text>
</comment>
<dbReference type="Gene3D" id="3.50.50.60">
    <property type="entry name" value="FAD/NAD(P)-binding domain"/>
    <property type="match status" value="1"/>
</dbReference>
<dbReference type="InterPro" id="IPR050493">
    <property type="entry name" value="FAD-dep_Monooxygenase_BioMet"/>
</dbReference>
<keyword evidence="5" id="KW-1185">Reference proteome</keyword>
<keyword evidence="2" id="KW-0503">Monooxygenase</keyword>
<sequence length="411" mass="44497">MKVLIAGGGIGGLTTALFLHKAGIEVEIFERAESIRELGVGINMLPHAVKELTGLGLLSDLDAQGIRTHELIYANRFGQVIWRELRGMEAGYDYPQISIHRGKLLSLIYKAVVVRLGREAVHTACRVTGFTQSHGGVTVQICGHDGASSSVSGDVLVGADGLHSAVRSQLYPEEGSPVWSGIMLWRGCTLWPAWRNGRTMAIAGGNVAKFVFYPIATVPGRDDLRLTNWAVMAKTGDSGARPLRAEDWSRPGVLAEVLPFVRDRFHLDFVDPAAIIPATGNFYEYPNCDREPLQRWSFGLVTLLGDAAHPMYPVGSNGASQAILDARSLSDHLSSAASAEEALAGYDAERRPKTSEIVLANRQGGPEGVIDMVEARAPEGFEDIDDVASHDEREAVVRGYARLAGFANTRR</sequence>
<dbReference type="Pfam" id="PF01494">
    <property type="entry name" value="FAD_binding_3"/>
    <property type="match status" value="2"/>
</dbReference>
<name>A0ABV7I7H4_9HYPH</name>
<proteinExistence type="predicted"/>
<dbReference type="Gene3D" id="3.30.9.30">
    <property type="match status" value="1"/>
</dbReference>
<evidence type="ECO:0000313" key="5">
    <source>
        <dbReference type="Proteomes" id="UP001595647"/>
    </source>
</evidence>
<dbReference type="PANTHER" id="PTHR13789">
    <property type="entry name" value="MONOOXYGENASE"/>
    <property type="match status" value="1"/>
</dbReference>
<organism evidence="4 5">
    <name type="scientific">Ciceribacter thiooxidans</name>
    <dbReference type="NCBI Taxonomy" id="1969821"/>
    <lineage>
        <taxon>Bacteria</taxon>
        <taxon>Pseudomonadati</taxon>
        <taxon>Pseudomonadota</taxon>
        <taxon>Alphaproteobacteria</taxon>
        <taxon>Hyphomicrobiales</taxon>
        <taxon>Rhizobiaceae</taxon>
        <taxon>Ciceribacter</taxon>
    </lineage>
</organism>
<dbReference type="PRINTS" id="PR00420">
    <property type="entry name" value="RNGMNOXGNASE"/>
</dbReference>
<dbReference type="NCBIfam" id="NF005720">
    <property type="entry name" value="PRK07538.1"/>
    <property type="match status" value="1"/>
</dbReference>
<evidence type="ECO:0000313" key="4">
    <source>
        <dbReference type="EMBL" id="MFC3165641.1"/>
    </source>
</evidence>
<evidence type="ECO:0000256" key="2">
    <source>
        <dbReference type="ARBA" id="ARBA00023033"/>
    </source>
</evidence>
<protein>
    <submittedName>
        <fullName evidence="4">Flavin-dependent oxidoreductase</fullName>
    </submittedName>
</protein>
<dbReference type="Proteomes" id="UP001595647">
    <property type="component" value="Unassembled WGS sequence"/>
</dbReference>
<keyword evidence="1" id="KW-0560">Oxidoreductase</keyword>
<dbReference type="EMBL" id="JBHRTG010000019">
    <property type="protein sequence ID" value="MFC3165641.1"/>
    <property type="molecule type" value="Genomic_DNA"/>
</dbReference>
<dbReference type="PANTHER" id="PTHR13789:SF268">
    <property type="entry name" value="5-METHYLPHENAZINE-1-CARBOXYLATE 1-MONOOXYGENASE"/>
    <property type="match status" value="1"/>
</dbReference>
<reference evidence="5" key="1">
    <citation type="journal article" date="2019" name="Int. J. Syst. Evol. Microbiol.">
        <title>The Global Catalogue of Microorganisms (GCM) 10K type strain sequencing project: providing services to taxonomists for standard genome sequencing and annotation.</title>
        <authorList>
            <consortium name="The Broad Institute Genomics Platform"/>
            <consortium name="The Broad Institute Genome Sequencing Center for Infectious Disease"/>
            <person name="Wu L."/>
            <person name="Ma J."/>
        </authorList>
    </citation>
    <scope>NUCLEOTIDE SEQUENCE [LARGE SCALE GENOMIC DNA]</scope>
    <source>
        <strain evidence="5">KCTC 52231</strain>
    </source>
</reference>
<dbReference type="RefSeq" id="WP_182308245.1">
    <property type="nucleotide sequence ID" value="NZ_CP059897.1"/>
</dbReference>
<accession>A0ABV7I7H4</accession>